<dbReference type="SUPFAM" id="SSF55347">
    <property type="entry name" value="Glyceraldehyde-3-phosphate dehydrogenase-like, C-terminal domain"/>
    <property type="match status" value="1"/>
</dbReference>
<evidence type="ECO:0000259" key="3">
    <source>
        <dbReference type="Pfam" id="PF22725"/>
    </source>
</evidence>
<dbReference type="SUPFAM" id="SSF51735">
    <property type="entry name" value="NAD(P)-binding Rossmann-fold domains"/>
    <property type="match status" value="2"/>
</dbReference>
<dbReference type="Gene3D" id="3.90.180.10">
    <property type="entry name" value="Medium-chain alcohol dehydrogenases, catalytic domain"/>
    <property type="match status" value="1"/>
</dbReference>
<dbReference type="OrthoDB" id="9781031at2"/>
<dbReference type="Gene3D" id="3.40.50.720">
    <property type="entry name" value="NAD(P)-binding Rossmann-like Domain"/>
    <property type="match status" value="2"/>
</dbReference>
<organism evidence="4 5">
    <name type="scientific">Dyadobacter luticola</name>
    <dbReference type="NCBI Taxonomy" id="1979387"/>
    <lineage>
        <taxon>Bacteria</taxon>
        <taxon>Pseudomonadati</taxon>
        <taxon>Bacteroidota</taxon>
        <taxon>Cytophagia</taxon>
        <taxon>Cytophagales</taxon>
        <taxon>Spirosomataceae</taxon>
        <taxon>Dyadobacter</taxon>
    </lineage>
</organism>
<sequence>MKQLAQHLRTGATILQEVPTPIVKKGCVLIRTHKTLVSPGTEKMLLDFSRANLLSKVWHNADRTREVLRKIKTEGLLPTMRAVSNKLDELLPLGYSNVGEVVAVGEGVLDFKCGDRVVSNGPHAEIVCVPVNLVCKIPANVPDEEAVFTVLGAVALQGIRLLEPALGETVVVIGLGLIGWLTAALLKANGCQVIGVEPENERLKLAADLGIITVNPQTQSVENHIRNVTDGIGADGVIIAASSKSDKIISQAANIARKRGKIVLTGNVGLKLNRAEFYKKELTFQVSCSYGPGRYDPGYEQEAIDYPVSFVRWTENRNFQAVLEMLSRGLLNVKPLLSTPVPLDDFTKIYAGDAMKKNIAWTIDYAKVAEVKKIERVQSALFPPTEIVSGVIGAGNYARMTLLPALKKSNVKYLGCAGGLNAVELAPKYKIPIATADYHEILADSEVSLVIIATRHNLHAKMAAEALAAGKHVFVEKPLAVNVAELEEVIAVWEKSEASLTVGFNRRFSPYATKMKSLLDGGAPMNVVITVNAGALPEHAWQNNPAIGGGRIIGEACHFIDLVSFLTGSPITAVCTNAMSGSTTCENANISMRCADGSTGVVNYFSNGHRSYPKERVEVYSQGRTLILDDFSKLTGYGFKGFSRYRAGKKKGHQEQFEQLFAAIKSGKTLISFDEIVNTSRATIAAVESIRNTKWIDVP</sequence>
<evidence type="ECO:0000313" key="4">
    <source>
        <dbReference type="EMBL" id="TLV00154.1"/>
    </source>
</evidence>
<proteinExistence type="predicted"/>
<dbReference type="PANTHER" id="PTHR43377">
    <property type="entry name" value="BILIVERDIN REDUCTASE A"/>
    <property type="match status" value="1"/>
</dbReference>
<keyword evidence="5" id="KW-1185">Reference proteome</keyword>
<dbReference type="AlphaFoldDB" id="A0A5R9KV92"/>
<dbReference type="Proteomes" id="UP000306402">
    <property type="component" value="Unassembled WGS sequence"/>
</dbReference>
<dbReference type="GO" id="GO:0000166">
    <property type="term" value="F:nucleotide binding"/>
    <property type="evidence" value="ECO:0007669"/>
    <property type="project" value="InterPro"/>
</dbReference>
<dbReference type="SUPFAM" id="SSF50129">
    <property type="entry name" value="GroES-like"/>
    <property type="match status" value="1"/>
</dbReference>
<dbReference type="InterPro" id="IPR013149">
    <property type="entry name" value="ADH-like_C"/>
</dbReference>
<dbReference type="InterPro" id="IPR000683">
    <property type="entry name" value="Gfo/Idh/MocA-like_OxRdtase_N"/>
</dbReference>
<name>A0A5R9KV92_9BACT</name>
<comment type="caution">
    <text evidence="4">The sequence shown here is derived from an EMBL/GenBank/DDBJ whole genome shotgun (WGS) entry which is preliminary data.</text>
</comment>
<dbReference type="InterPro" id="IPR011032">
    <property type="entry name" value="GroES-like_sf"/>
</dbReference>
<dbReference type="InterPro" id="IPR036291">
    <property type="entry name" value="NAD(P)-bd_dom_sf"/>
</dbReference>
<dbReference type="EMBL" id="VCEJ01000004">
    <property type="protein sequence ID" value="TLV00154.1"/>
    <property type="molecule type" value="Genomic_DNA"/>
</dbReference>
<feature type="domain" description="Alcohol dehydrogenase-like C-terminal" evidence="1">
    <location>
        <begin position="178"/>
        <end position="295"/>
    </location>
</feature>
<dbReference type="Gene3D" id="3.30.360.10">
    <property type="entry name" value="Dihydrodipicolinate Reductase, domain 2"/>
    <property type="match status" value="1"/>
</dbReference>
<evidence type="ECO:0000259" key="1">
    <source>
        <dbReference type="Pfam" id="PF00107"/>
    </source>
</evidence>
<dbReference type="Pfam" id="PF22725">
    <property type="entry name" value="GFO_IDH_MocA_C3"/>
    <property type="match status" value="1"/>
</dbReference>
<feature type="domain" description="GFO/IDH/MocA-like oxidoreductase" evidence="3">
    <location>
        <begin position="522"/>
        <end position="621"/>
    </location>
</feature>
<dbReference type="Pfam" id="PF01408">
    <property type="entry name" value="GFO_IDH_MocA"/>
    <property type="match status" value="1"/>
</dbReference>
<dbReference type="Pfam" id="PF00107">
    <property type="entry name" value="ADH_zinc_N"/>
    <property type="match status" value="1"/>
</dbReference>
<protein>
    <submittedName>
        <fullName evidence="4">Zinc-binding dehydrogenase</fullName>
    </submittedName>
</protein>
<gene>
    <name evidence="4" type="ORF">FEN17_11645</name>
</gene>
<dbReference type="InterPro" id="IPR051450">
    <property type="entry name" value="Gfo/Idh/MocA_Oxidoreductases"/>
</dbReference>
<evidence type="ECO:0000259" key="2">
    <source>
        <dbReference type="Pfam" id="PF01408"/>
    </source>
</evidence>
<feature type="domain" description="Gfo/Idh/MocA-like oxidoreductase N-terminal" evidence="2">
    <location>
        <begin position="390"/>
        <end position="504"/>
    </location>
</feature>
<dbReference type="CDD" id="cd08255">
    <property type="entry name" value="2-desacetyl-2-hydroxyethyl_bacteriochlorophyllide_like"/>
    <property type="match status" value="1"/>
</dbReference>
<accession>A0A5R9KV92</accession>
<dbReference type="PANTHER" id="PTHR43377:SF1">
    <property type="entry name" value="BILIVERDIN REDUCTASE A"/>
    <property type="match status" value="1"/>
</dbReference>
<evidence type="ECO:0000313" key="5">
    <source>
        <dbReference type="Proteomes" id="UP000306402"/>
    </source>
</evidence>
<reference evidence="4 5" key="1">
    <citation type="submission" date="2019-05" db="EMBL/GenBank/DDBJ databases">
        <authorList>
            <person name="Qu J.-H."/>
        </authorList>
    </citation>
    <scope>NUCLEOTIDE SEQUENCE [LARGE SCALE GENOMIC DNA]</scope>
    <source>
        <strain evidence="4 5">T17</strain>
    </source>
</reference>
<dbReference type="RefSeq" id="WP_138365534.1">
    <property type="nucleotide sequence ID" value="NZ_VCEJ01000004.1"/>
</dbReference>
<dbReference type="InterPro" id="IPR055170">
    <property type="entry name" value="GFO_IDH_MocA-like_dom"/>
</dbReference>